<sequence>MKHSFLVKSGLLFLVLATEFIISSAVRADIGETILPKQPQLEQESQNLAKQSSSQKLWQNFRQKQDEQMLRQQQRFEQFRLQNQLNPQQPYGQLRLQNQLRQQPFEQFQLNQQRQQMETLKLQQQLRQQQ</sequence>
<reference evidence="1 2" key="1">
    <citation type="submission" date="2017-06" db="EMBL/GenBank/DDBJ databases">
        <title>Genome sequencing of cyanobaciteial culture collection at National Institute for Environmental Studies (NIES).</title>
        <authorList>
            <person name="Hirose Y."/>
            <person name="Shimura Y."/>
            <person name="Fujisawa T."/>
            <person name="Nakamura Y."/>
            <person name="Kawachi M."/>
        </authorList>
    </citation>
    <scope>NUCLEOTIDE SEQUENCE [LARGE SCALE GENOMIC DNA]</scope>
    <source>
        <strain evidence="1 2">NIES-37</strain>
    </source>
</reference>
<accession>A0A1Z4N5A2</accession>
<dbReference type="Proteomes" id="UP000218785">
    <property type="component" value="Chromosome"/>
</dbReference>
<dbReference type="AlphaFoldDB" id="A0A1Z4N5A2"/>
<gene>
    <name evidence="1" type="ORF">NIES37_49070</name>
</gene>
<organism evidence="1 2">
    <name type="scientific">Tolypothrix tenuis PCC 7101</name>
    <dbReference type="NCBI Taxonomy" id="231146"/>
    <lineage>
        <taxon>Bacteria</taxon>
        <taxon>Bacillati</taxon>
        <taxon>Cyanobacteriota</taxon>
        <taxon>Cyanophyceae</taxon>
        <taxon>Nostocales</taxon>
        <taxon>Tolypothrichaceae</taxon>
        <taxon>Tolypothrix</taxon>
    </lineage>
</organism>
<dbReference type="EMBL" id="AP018248">
    <property type="protein sequence ID" value="BAZ00909.1"/>
    <property type="molecule type" value="Genomic_DNA"/>
</dbReference>
<dbReference type="KEGG" id="ttq:NIES37_49070"/>
<evidence type="ECO:0000313" key="2">
    <source>
        <dbReference type="Proteomes" id="UP000218785"/>
    </source>
</evidence>
<keyword evidence="2" id="KW-1185">Reference proteome</keyword>
<dbReference type="RefSeq" id="WP_096580136.1">
    <property type="nucleotide sequence ID" value="NZ_CAWNJS010000001.1"/>
</dbReference>
<protein>
    <submittedName>
        <fullName evidence="1">Uncharacterized protein</fullName>
    </submittedName>
</protein>
<proteinExistence type="predicted"/>
<name>A0A1Z4N5A2_9CYAN</name>
<evidence type="ECO:0000313" key="1">
    <source>
        <dbReference type="EMBL" id="BAZ00909.1"/>
    </source>
</evidence>